<organism evidence="2 3">
    <name type="scientific">Novymonas esmeraldas</name>
    <dbReference type="NCBI Taxonomy" id="1808958"/>
    <lineage>
        <taxon>Eukaryota</taxon>
        <taxon>Discoba</taxon>
        <taxon>Euglenozoa</taxon>
        <taxon>Kinetoplastea</taxon>
        <taxon>Metakinetoplastina</taxon>
        <taxon>Trypanosomatida</taxon>
        <taxon>Trypanosomatidae</taxon>
        <taxon>Novymonas</taxon>
    </lineage>
</organism>
<dbReference type="GO" id="GO:0005737">
    <property type="term" value="C:cytoplasm"/>
    <property type="evidence" value="ECO:0007669"/>
    <property type="project" value="TreeGrafter"/>
</dbReference>
<dbReference type="AlphaFoldDB" id="A0AAW0ENE9"/>
<dbReference type="EMBL" id="JAECZO010000059">
    <property type="protein sequence ID" value="KAK7195655.1"/>
    <property type="molecule type" value="Genomic_DNA"/>
</dbReference>
<dbReference type="Proteomes" id="UP001430356">
    <property type="component" value="Unassembled WGS sequence"/>
</dbReference>
<dbReference type="InterPro" id="IPR032914">
    <property type="entry name" value="Vam6/VPS39/TRAP1"/>
</dbReference>
<feature type="compositionally biased region" description="Polar residues" evidence="1">
    <location>
        <begin position="137"/>
        <end position="148"/>
    </location>
</feature>
<dbReference type="PANTHER" id="PTHR12894">
    <property type="entry name" value="CNH DOMAIN CONTAINING"/>
    <property type="match status" value="1"/>
</dbReference>
<dbReference type="PANTHER" id="PTHR12894:SF46">
    <property type="entry name" value="CNH DOMAIN-CONTAINING PROTEIN"/>
    <property type="match status" value="1"/>
</dbReference>
<name>A0AAW0ENE9_9TRYP</name>
<feature type="region of interest" description="Disordered" evidence="1">
    <location>
        <begin position="192"/>
        <end position="236"/>
    </location>
</feature>
<proteinExistence type="predicted"/>
<dbReference type="GO" id="GO:0034058">
    <property type="term" value="P:endosomal vesicle fusion"/>
    <property type="evidence" value="ECO:0007669"/>
    <property type="project" value="TreeGrafter"/>
</dbReference>
<feature type="region of interest" description="Disordered" evidence="1">
    <location>
        <begin position="129"/>
        <end position="170"/>
    </location>
</feature>
<protein>
    <submittedName>
        <fullName evidence="2">Uncharacterized protein</fullName>
    </submittedName>
</protein>
<dbReference type="GO" id="GO:0016020">
    <property type="term" value="C:membrane"/>
    <property type="evidence" value="ECO:0007669"/>
    <property type="project" value="TreeGrafter"/>
</dbReference>
<sequence>MTAVQSVLRLFELDTAEGTITALDSYGSDTHVGTSRGQLIRLHAAAAAAAADDGAVTTTVVRRSTISPSGASVQQLQHSRSQRLLFALCGGRLLLLQADTYVLLTTIAVEAVSFSVAAPLPVSGAGGSARCSGEASVLTTPHGASQPHTRVHTGRLATGEEDEEDEEYGGYYRDGGRHAVCAAQGAGAPVTSPLGSSLGNSAAGVHSHHSRQSHRSLSSHGRESRADAAGHASSPSILTNAAAAPWRGRAHVVCVAERHKKELSVYVVDRVRGSSSSAAAAGANAPLAVDDTLANSSAVSTASSSPRCAPPPRVVLRQRYVLPEPAQHVLMCHPAPGLRRGPSLTLSTAASTRGGGGGGLPFDSGVEAGLCVCVGMRREVSLLSLLGGSPWCVLRLDGSRPPLLSVGSDSNTFLVRTQAPNTVMEVGVPPAAATAGCVPASDGEWRAGSVHPIALRSVAAAEASRRGRDDNDEIVMGEVLQSDAPVELVLARFPHVFLFTAHHCDVVSLLDVADSSTAAAASGAAASSAPASASGRQRVPLPGIRYGALRGQGTLLFVASERAVWGLQLTPLRAQLAELVSGGNTDAAFQTLAYHRRRAAATSAAGADAEDALCTIESDVHCMAGFAALHRGDVDAALRHLRHRIDPREVLLSLPDCIPLPPPAVAVTVAVAAAAAAATSQAGGGEYTLHRAVTVPSLDAYDALLQRHTAADAPPATVFAGPPSPAFWADWHGPCVYNSYAGAIAQAWRAAAAAASASSAADDFVARCLDRLRSAVRDWFAEEMFSTASAGNSTDAVRDCGRAATPPPAPSLPPPRPAAHRRAMAYALLVLAWEAQDACMVHRIVASSSSDLHLDDCVDVLLHRREHRLLAALQFRSGHAAACLATLRSAVAVSVVLARRHGCVVTGAASASVVAQLRLWQQCMMAQSVGEGCGGDRGGGLAPATAPVLGRALLLSPSVAVAASVARTLFGVVCGHGDSVSTAADVVDGIAAYYTAVMQHAAAAAAGGAVAETGTGAAAQTGADLLELRLSLADHSDAAACISFPHTGLLLCTAVADTLTGDRRPRRVHVVPSALTELFYLVEMLDVAGVKQLLRLEPRSAQLRDEEGSTALHIAMAQLGPVCLARTHDGLTSAASSSSPSASSAAALTAWHASRLQLLCALCAMLVHFGCPAGALNHYGWSCLDVAAVACAGNTTAFDIVTAALLAAAEVREAL</sequence>
<dbReference type="GO" id="GO:0006914">
    <property type="term" value="P:autophagy"/>
    <property type="evidence" value="ECO:0007669"/>
    <property type="project" value="TreeGrafter"/>
</dbReference>
<gene>
    <name evidence="2" type="ORF">NESM_000495100</name>
</gene>
<reference evidence="2 3" key="1">
    <citation type="journal article" date="2021" name="MBio">
        <title>A New Model Trypanosomatid, Novymonas esmeraldas: Genomic Perception of Its 'Candidatus Pandoraea novymonadis' Endosymbiont.</title>
        <authorList>
            <person name="Zakharova A."/>
            <person name="Saura A."/>
            <person name="Butenko A."/>
            <person name="Podesvova L."/>
            <person name="Warmusova S."/>
            <person name="Kostygov A.Y."/>
            <person name="Nenarokova A."/>
            <person name="Lukes J."/>
            <person name="Opperdoes F.R."/>
            <person name="Yurchenko V."/>
        </authorList>
    </citation>
    <scope>NUCLEOTIDE SEQUENCE [LARGE SCALE GENOMIC DNA]</scope>
    <source>
        <strain evidence="2 3">E262AT.01</strain>
    </source>
</reference>
<evidence type="ECO:0000256" key="1">
    <source>
        <dbReference type="SAM" id="MobiDB-lite"/>
    </source>
</evidence>
<evidence type="ECO:0000313" key="3">
    <source>
        <dbReference type="Proteomes" id="UP001430356"/>
    </source>
</evidence>
<accession>A0AAW0ENE9</accession>
<evidence type="ECO:0000313" key="2">
    <source>
        <dbReference type="EMBL" id="KAK7195655.1"/>
    </source>
</evidence>
<feature type="compositionally biased region" description="Acidic residues" evidence="1">
    <location>
        <begin position="159"/>
        <end position="168"/>
    </location>
</feature>
<keyword evidence="3" id="KW-1185">Reference proteome</keyword>
<comment type="caution">
    <text evidence="2">The sequence shown here is derived from an EMBL/GenBank/DDBJ whole genome shotgun (WGS) entry which is preliminary data.</text>
</comment>